<dbReference type="Proteomes" id="UP000095280">
    <property type="component" value="Unplaced"/>
</dbReference>
<organism evidence="1 2">
    <name type="scientific">Macrostomum lignano</name>
    <dbReference type="NCBI Taxonomy" id="282301"/>
    <lineage>
        <taxon>Eukaryota</taxon>
        <taxon>Metazoa</taxon>
        <taxon>Spiralia</taxon>
        <taxon>Lophotrochozoa</taxon>
        <taxon>Platyhelminthes</taxon>
        <taxon>Rhabditophora</taxon>
        <taxon>Macrostomorpha</taxon>
        <taxon>Macrostomida</taxon>
        <taxon>Macrostomidae</taxon>
        <taxon>Macrostomum</taxon>
    </lineage>
</organism>
<evidence type="ECO:0000313" key="1">
    <source>
        <dbReference type="Proteomes" id="UP000095280"/>
    </source>
</evidence>
<accession>A0A1I8FIC4</accession>
<proteinExistence type="predicted"/>
<dbReference type="AlphaFoldDB" id="A0A1I8FIC4"/>
<reference evidence="2" key="1">
    <citation type="submission" date="2016-11" db="UniProtKB">
        <authorList>
            <consortium name="WormBaseParasite"/>
        </authorList>
    </citation>
    <scope>IDENTIFICATION</scope>
</reference>
<dbReference type="WBParaSite" id="maker-unitig_35117-snap-gene-0.2-mRNA-1">
    <property type="protein sequence ID" value="maker-unitig_35117-snap-gene-0.2-mRNA-1"/>
    <property type="gene ID" value="maker-unitig_35117-snap-gene-0.2"/>
</dbReference>
<sequence length="316" mass="33591">KWPPAGRDEALTDVTLIAYADSGSDAAGSGSALGNSLRLRNCSKTATGCVSLRCSQFPSVLMHQEFLGLSIDELVGIVDSDELKSSQRISRIRGHFEMVRLGSCATSADYSPELCQTVTPVPAAARLTWLIASNLNPSFRDGHLKTTSSVICANLSGSGGGPARPGALASWLALSYAIGGHVVGPILNTVEGWTPGPSLGLMSTVGVAALHGRLYAVCASRDGSSCLKTPAAGLSARHLYKTAARWRRSLRARLTHIYAVVVTTPRVRIPSAETIRIAWNATTTHRPMDFAGFAKLLSKRERARVRRALGSLPCRL</sequence>
<keyword evidence="1" id="KW-1185">Reference proteome</keyword>
<name>A0A1I8FIC4_9PLAT</name>
<evidence type="ECO:0000313" key="2">
    <source>
        <dbReference type="WBParaSite" id="maker-unitig_35117-snap-gene-0.2-mRNA-1"/>
    </source>
</evidence>
<protein>
    <submittedName>
        <fullName evidence="2">VPS13_C domain-containing protein</fullName>
    </submittedName>
</protein>